<dbReference type="EMBL" id="JAGFBR010000004">
    <property type="protein sequence ID" value="KAH0468144.1"/>
    <property type="molecule type" value="Genomic_DNA"/>
</dbReference>
<feature type="region of interest" description="Disordered" evidence="2">
    <location>
        <begin position="557"/>
        <end position="578"/>
    </location>
</feature>
<feature type="compositionally biased region" description="Polar residues" evidence="2">
    <location>
        <begin position="19"/>
        <end position="28"/>
    </location>
</feature>
<keyword evidence="1" id="KW-0175">Coiled coil</keyword>
<accession>A0AAV7HIZ4</accession>
<comment type="caution">
    <text evidence="3">The sequence shown here is derived from an EMBL/GenBank/DDBJ whole genome shotgun (WGS) entry which is preliminary data.</text>
</comment>
<dbReference type="Proteomes" id="UP000775213">
    <property type="component" value="Unassembled WGS sequence"/>
</dbReference>
<feature type="compositionally biased region" description="Polar residues" evidence="2">
    <location>
        <begin position="278"/>
        <end position="293"/>
    </location>
</feature>
<feature type="compositionally biased region" description="Basic and acidic residues" evidence="2">
    <location>
        <begin position="1"/>
        <end position="18"/>
    </location>
</feature>
<feature type="compositionally biased region" description="Acidic residues" evidence="2">
    <location>
        <begin position="568"/>
        <end position="578"/>
    </location>
</feature>
<organism evidence="3 4">
    <name type="scientific">Dendrobium chrysotoxum</name>
    <name type="common">Orchid</name>
    <dbReference type="NCBI Taxonomy" id="161865"/>
    <lineage>
        <taxon>Eukaryota</taxon>
        <taxon>Viridiplantae</taxon>
        <taxon>Streptophyta</taxon>
        <taxon>Embryophyta</taxon>
        <taxon>Tracheophyta</taxon>
        <taxon>Spermatophyta</taxon>
        <taxon>Magnoliopsida</taxon>
        <taxon>Liliopsida</taxon>
        <taxon>Asparagales</taxon>
        <taxon>Orchidaceae</taxon>
        <taxon>Epidendroideae</taxon>
        <taxon>Malaxideae</taxon>
        <taxon>Dendrobiinae</taxon>
        <taxon>Dendrobium</taxon>
    </lineage>
</organism>
<name>A0AAV7HIZ4_DENCH</name>
<sequence length="595" mass="67665">MADNSKDGNQRRTLDTTSKRSSSKNPKNTADGGLTNASKIIPSSHDGDRRRSDDVASIITSDSLAAIRKKFHVPNDVLIIAPKRTDRAHTPLQGFVAVYEMTLRAGLRFPPAPELLDIFKACGVALPQFLCRTITIIVGLIVFFRERGATLTVEYLSKMCKFTSDSYGRISCRANKKWLDFVTRDPSKNWYNSFFFVKNEWGLSEKWDKLKELPSSLHVGEGDILRILNFSDTESLQQELRYISRCVMKECLFKVGLSIQAGRSHAIQLKKSEKTLEVKSNTLKRPASHSSEGQKIIDPSSLKKRKPNDKVIMPRDGGRGKEVSRPLATDTVSLNSDSEVRPSKIHIPEDVLKHICIGRRHAKETMIQKMNMESKFESILDDWNDEFVKVKFLQGEYKRRLEAKTKDTSILEGQLTECRAELATISTSLSFQNREADLSRHELIEAHAEISQYKETLKKLALEKNALEKENKKLQDYLQERETTNLDIEAISLKAVEEFKESATYRREIQHLIQEAYEKLFDVEVKDLERQSLEEGFTRGFLKGVWLVHRKTGVDIEGLTPSQASEDSSPDSDDEDIESELKKALFSDDDDIDIA</sequence>
<feature type="region of interest" description="Disordered" evidence="2">
    <location>
        <begin position="1"/>
        <end position="52"/>
    </location>
</feature>
<evidence type="ECO:0000313" key="3">
    <source>
        <dbReference type="EMBL" id="KAH0468144.1"/>
    </source>
</evidence>
<gene>
    <name evidence="3" type="ORF">IEQ34_003177</name>
</gene>
<feature type="compositionally biased region" description="Basic and acidic residues" evidence="2">
    <location>
        <begin position="308"/>
        <end position="324"/>
    </location>
</feature>
<feature type="region of interest" description="Disordered" evidence="2">
    <location>
        <begin position="278"/>
        <end position="335"/>
    </location>
</feature>
<dbReference type="AlphaFoldDB" id="A0AAV7HIZ4"/>
<feature type="coiled-coil region" evidence="1">
    <location>
        <begin position="443"/>
        <end position="487"/>
    </location>
</feature>
<evidence type="ECO:0000313" key="4">
    <source>
        <dbReference type="Proteomes" id="UP000775213"/>
    </source>
</evidence>
<reference evidence="3 4" key="1">
    <citation type="journal article" date="2021" name="Hortic Res">
        <title>Chromosome-scale assembly of the Dendrobium chrysotoxum genome enhances the understanding of orchid evolution.</title>
        <authorList>
            <person name="Zhang Y."/>
            <person name="Zhang G.Q."/>
            <person name="Zhang D."/>
            <person name="Liu X.D."/>
            <person name="Xu X.Y."/>
            <person name="Sun W.H."/>
            <person name="Yu X."/>
            <person name="Zhu X."/>
            <person name="Wang Z.W."/>
            <person name="Zhao X."/>
            <person name="Zhong W.Y."/>
            <person name="Chen H."/>
            <person name="Yin W.L."/>
            <person name="Huang T."/>
            <person name="Niu S.C."/>
            <person name="Liu Z.J."/>
        </authorList>
    </citation>
    <scope>NUCLEOTIDE SEQUENCE [LARGE SCALE GENOMIC DNA]</scope>
    <source>
        <strain evidence="3">Lindl</strain>
    </source>
</reference>
<evidence type="ECO:0000256" key="2">
    <source>
        <dbReference type="SAM" id="MobiDB-lite"/>
    </source>
</evidence>
<proteinExistence type="predicted"/>
<protein>
    <submittedName>
        <fullName evidence="3">Uncharacterized protein</fullName>
    </submittedName>
</protein>
<evidence type="ECO:0000256" key="1">
    <source>
        <dbReference type="SAM" id="Coils"/>
    </source>
</evidence>
<keyword evidence="4" id="KW-1185">Reference proteome</keyword>